<dbReference type="Proteomes" id="UP000283805">
    <property type="component" value="Unassembled WGS sequence"/>
</dbReference>
<accession>A0A3R7EGK6</accession>
<feature type="transmembrane region" description="Helical" evidence="9">
    <location>
        <begin position="45"/>
        <end position="68"/>
    </location>
</feature>
<feature type="transmembrane region" description="Helical" evidence="9">
    <location>
        <begin position="152"/>
        <end position="172"/>
    </location>
</feature>
<evidence type="ECO:0000256" key="4">
    <source>
        <dbReference type="ARBA" id="ARBA00022746"/>
    </source>
</evidence>
<evidence type="ECO:0000256" key="9">
    <source>
        <dbReference type="SAM" id="Phobius"/>
    </source>
</evidence>
<evidence type="ECO:0000256" key="3">
    <source>
        <dbReference type="ARBA" id="ARBA00022692"/>
    </source>
</evidence>
<evidence type="ECO:0000256" key="1">
    <source>
        <dbReference type="ARBA" id="ARBA00004141"/>
    </source>
</evidence>
<evidence type="ECO:0000256" key="5">
    <source>
        <dbReference type="ARBA" id="ARBA00022989"/>
    </source>
</evidence>
<dbReference type="NCBIfam" id="TIGR03462">
    <property type="entry name" value="CarR_dom_SF"/>
    <property type="match status" value="2"/>
</dbReference>
<dbReference type="GO" id="GO:0045436">
    <property type="term" value="F:lycopene beta cyclase activity"/>
    <property type="evidence" value="ECO:0007669"/>
    <property type="project" value="UniProtKB-ARBA"/>
</dbReference>
<comment type="pathway">
    <text evidence="2">Carotenoid biosynthesis.</text>
</comment>
<comment type="subcellular location">
    <subcellularLocation>
        <location evidence="1">Membrane</location>
        <topology evidence="1">Multi-pass membrane protein</topology>
    </subcellularLocation>
</comment>
<feature type="domain" description="Lycopene cyclase" evidence="10">
    <location>
        <begin position="181"/>
        <end position="236"/>
    </location>
</feature>
<evidence type="ECO:0000313" key="11">
    <source>
        <dbReference type="EMBL" id="RKD97163.1"/>
    </source>
</evidence>
<dbReference type="RefSeq" id="WP_120242734.1">
    <property type="nucleotide sequence ID" value="NZ_RAPO01000001.1"/>
</dbReference>
<dbReference type="Pfam" id="PF18916">
    <property type="entry name" value="Lycopene_cyc"/>
    <property type="match status" value="2"/>
</dbReference>
<feature type="transmembrane region" description="Helical" evidence="9">
    <location>
        <begin position="179"/>
        <end position="197"/>
    </location>
</feature>
<keyword evidence="7" id="KW-0413">Isomerase</keyword>
<proteinExistence type="predicted"/>
<reference evidence="11 12" key="1">
    <citation type="submission" date="2018-09" db="EMBL/GenBank/DDBJ databases">
        <title>Genomic Encyclopedia of Archaeal and Bacterial Type Strains, Phase II (KMG-II): from individual species to whole genera.</title>
        <authorList>
            <person name="Goeker M."/>
        </authorList>
    </citation>
    <scope>NUCLEOTIDE SEQUENCE [LARGE SCALE GENOMIC DNA]</scope>
    <source>
        <strain evidence="11 12">DSM 13151</strain>
    </source>
</reference>
<dbReference type="OrthoDB" id="241129at2157"/>
<sequence length="295" mass="32964">MTLSYLEFHAAFLCPPILALGWLAYRRAESSQARRRWSRRVGTGLAIIVALAVVYTTPWTNLLIPQGVWWYGEGVVRGTLWHTPLEEYLFFVLQPILTALVLVQFGPPGSERSVELGLKLELPGRHRIAGCCAGLTVIGLGWELLSSGSTETYYLGALVLWAGPILTLQWAFGAPYLWAIRRFVGVAIALPTLYLWFADRLALEWGLWIISETHTTGYALAGLPLEEALFFLATNAFVVQGIVLYAWVVERADELPSVDDLRRIGRRSSRPVQRVETNRETEPEPNPDADSADAR</sequence>
<feature type="region of interest" description="Disordered" evidence="8">
    <location>
        <begin position="268"/>
        <end position="295"/>
    </location>
</feature>
<feature type="transmembrane region" description="Helical" evidence="9">
    <location>
        <begin position="6"/>
        <end position="25"/>
    </location>
</feature>
<evidence type="ECO:0000256" key="2">
    <source>
        <dbReference type="ARBA" id="ARBA00004829"/>
    </source>
</evidence>
<keyword evidence="3 9" id="KW-0812">Transmembrane</keyword>
<evidence type="ECO:0000256" key="6">
    <source>
        <dbReference type="ARBA" id="ARBA00023136"/>
    </source>
</evidence>
<feature type="domain" description="Lycopene cyclase" evidence="10">
    <location>
        <begin position="34"/>
        <end position="101"/>
    </location>
</feature>
<keyword evidence="4" id="KW-0125">Carotenoid biosynthesis</keyword>
<dbReference type="GO" id="GO:0016872">
    <property type="term" value="F:intramolecular lyase activity"/>
    <property type="evidence" value="ECO:0007669"/>
    <property type="project" value="InterPro"/>
</dbReference>
<keyword evidence="5 9" id="KW-1133">Transmembrane helix</keyword>
<feature type="compositionally biased region" description="Acidic residues" evidence="8">
    <location>
        <begin position="283"/>
        <end position="295"/>
    </location>
</feature>
<evidence type="ECO:0000313" key="12">
    <source>
        <dbReference type="Proteomes" id="UP000283805"/>
    </source>
</evidence>
<keyword evidence="6 9" id="KW-0472">Membrane</keyword>
<name>A0A3R7EGK6_9EURY</name>
<keyword evidence="12" id="KW-1185">Reference proteome</keyword>
<dbReference type="AlphaFoldDB" id="A0A3R7EGK6"/>
<evidence type="ECO:0000256" key="8">
    <source>
        <dbReference type="SAM" id="MobiDB-lite"/>
    </source>
</evidence>
<evidence type="ECO:0000259" key="10">
    <source>
        <dbReference type="Pfam" id="PF18916"/>
    </source>
</evidence>
<dbReference type="GO" id="GO:0016020">
    <property type="term" value="C:membrane"/>
    <property type="evidence" value="ECO:0007669"/>
    <property type="project" value="UniProtKB-SubCell"/>
</dbReference>
<gene>
    <name evidence="11" type="ORF">ATJ93_0144</name>
</gene>
<feature type="transmembrane region" description="Helical" evidence="9">
    <location>
        <begin position="228"/>
        <end position="248"/>
    </location>
</feature>
<organism evidence="11 12">
    <name type="scientific">Halopiger aswanensis</name>
    <dbReference type="NCBI Taxonomy" id="148449"/>
    <lineage>
        <taxon>Archaea</taxon>
        <taxon>Methanobacteriati</taxon>
        <taxon>Methanobacteriota</taxon>
        <taxon>Stenosarchaea group</taxon>
        <taxon>Halobacteria</taxon>
        <taxon>Halobacteriales</taxon>
        <taxon>Natrialbaceae</taxon>
        <taxon>Halopiger</taxon>
    </lineage>
</organism>
<protein>
    <submittedName>
        <fullName evidence="11">Lycopene cyclase domain-containing protein</fullName>
    </submittedName>
</protein>
<dbReference type="EMBL" id="RAPO01000001">
    <property type="protein sequence ID" value="RKD97163.1"/>
    <property type="molecule type" value="Genomic_DNA"/>
</dbReference>
<dbReference type="InterPro" id="IPR017825">
    <property type="entry name" value="Lycopene_cyclase_dom"/>
</dbReference>
<comment type="caution">
    <text evidence="11">The sequence shown here is derived from an EMBL/GenBank/DDBJ whole genome shotgun (WGS) entry which is preliminary data.</text>
</comment>
<evidence type="ECO:0000256" key="7">
    <source>
        <dbReference type="ARBA" id="ARBA00023235"/>
    </source>
</evidence>
<dbReference type="GO" id="GO:0016117">
    <property type="term" value="P:carotenoid biosynthetic process"/>
    <property type="evidence" value="ECO:0007669"/>
    <property type="project" value="UniProtKB-KW"/>
</dbReference>